<evidence type="ECO:0008006" key="5">
    <source>
        <dbReference type="Google" id="ProtNLM"/>
    </source>
</evidence>
<evidence type="ECO:0000256" key="1">
    <source>
        <dbReference type="SAM" id="MobiDB-lite"/>
    </source>
</evidence>
<dbReference type="InterPro" id="IPR032704">
    <property type="entry name" value="Cms1"/>
</dbReference>
<organism evidence="3 4">
    <name type="scientific">Pichia kudriavzevii</name>
    <name type="common">Yeast</name>
    <name type="synonym">Issatchenkia orientalis</name>
    <dbReference type="NCBI Taxonomy" id="4909"/>
    <lineage>
        <taxon>Eukaryota</taxon>
        <taxon>Fungi</taxon>
        <taxon>Dikarya</taxon>
        <taxon>Ascomycota</taxon>
        <taxon>Saccharomycotina</taxon>
        <taxon>Pichiomycetes</taxon>
        <taxon>Pichiales</taxon>
        <taxon>Pichiaceae</taxon>
        <taxon>Pichia</taxon>
    </lineage>
</organism>
<keyword evidence="2" id="KW-0812">Transmembrane</keyword>
<dbReference type="GO" id="GO:0030686">
    <property type="term" value="C:90S preribosome"/>
    <property type="evidence" value="ECO:0007669"/>
    <property type="project" value="TreeGrafter"/>
</dbReference>
<evidence type="ECO:0000313" key="3">
    <source>
        <dbReference type="EMBL" id="AWU76109.1"/>
    </source>
</evidence>
<evidence type="ECO:0000313" key="4">
    <source>
        <dbReference type="Proteomes" id="UP000249293"/>
    </source>
</evidence>
<keyword evidence="2" id="KW-0472">Membrane</keyword>
<dbReference type="KEGG" id="pkz:C5L36_0C00530"/>
<dbReference type="Proteomes" id="UP000249293">
    <property type="component" value="Chromosome 3"/>
</dbReference>
<feature type="compositionally biased region" description="Basic and acidic residues" evidence="1">
    <location>
        <begin position="109"/>
        <end position="122"/>
    </location>
</feature>
<dbReference type="PANTHER" id="PTHR24030:SF0">
    <property type="entry name" value="PROTEIN CMSS1"/>
    <property type="match status" value="1"/>
</dbReference>
<proteinExistence type="predicted"/>
<feature type="transmembrane region" description="Helical" evidence="2">
    <location>
        <begin position="9"/>
        <end position="29"/>
    </location>
</feature>
<keyword evidence="4" id="KW-1185">Reference proteome</keyword>
<feature type="region of interest" description="Disordered" evidence="1">
    <location>
        <begin position="102"/>
        <end position="122"/>
    </location>
</feature>
<dbReference type="OrthoDB" id="1929311at2759"/>
<dbReference type="EMBL" id="CP028775">
    <property type="protein sequence ID" value="AWU76109.1"/>
    <property type="molecule type" value="Genomic_DNA"/>
</dbReference>
<dbReference type="Pfam" id="PF14617">
    <property type="entry name" value="CMS1"/>
    <property type="match status" value="1"/>
</dbReference>
<protein>
    <recommendedName>
        <fullName evidence="5">Protein CMS1</fullName>
    </recommendedName>
</protein>
<name>A0A2U9R4X7_PICKU</name>
<reference evidence="3 4" key="1">
    <citation type="submission" date="2018-06" db="EMBL/GenBank/DDBJ databases">
        <title>Population genomics shows no distinction between pathogenic Candida krusei and environmental Pichia kudriavzevii: One species, four names.</title>
        <authorList>
            <person name="Douglass A.P."/>
            <person name="Offei B."/>
            <person name="Braun-Galleani S."/>
            <person name="Coughlan A.Y."/>
            <person name="Martos A."/>
            <person name="Ortiz-Merino R.A."/>
            <person name="Byrne K.P."/>
            <person name="Wolfe K.H."/>
        </authorList>
    </citation>
    <scope>NUCLEOTIDE SEQUENCE [LARGE SCALE GENOMIC DNA]</scope>
    <source>
        <strain evidence="3 4">CBS573</strain>
    </source>
</reference>
<gene>
    <name evidence="3" type="ORF">C5L36_0C00530</name>
</gene>
<dbReference type="STRING" id="4909.A0A2U9R4X7"/>
<dbReference type="VEuPathDB" id="FungiDB:C5L36_0C00530"/>
<keyword evidence="2" id="KW-1133">Transmembrane helix</keyword>
<sequence>MRSKKKNCFFLYFPIFFVSLDSCLLPILLKCATMTADKRREENVEDLDDGLAIDYELSDNEEGIEIESEIKEPSAADKTDIEGAFDSEVEEEAKEGTDVVVSVGKKRKGPSEEKKSKKKQKMEFEKESKKSLSVEKNDIIVEKLNSKVREVYPQLSPLELTEYYLQGKNVIDSSDFSMEKNLENLSKYIEMYMKDLIPSIKEFKRLRNKIKKFETKKKFNKKFNKTVEIPKRKFILILSISAIRACDVHRATRDLEGGSIKLIAKNPIGNDLKMLKTTWSRILNATPGRIEKLLDISKQDKEKNFESTLALAADEIDTVILDNYVDPKLRSVVDDRETFDLLKILKEANPKLKVYVY</sequence>
<dbReference type="AlphaFoldDB" id="A0A2U9R4X7"/>
<evidence type="ECO:0000256" key="2">
    <source>
        <dbReference type="SAM" id="Phobius"/>
    </source>
</evidence>
<accession>A0A2U9R4X7</accession>
<dbReference type="GO" id="GO:0005634">
    <property type="term" value="C:nucleus"/>
    <property type="evidence" value="ECO:0007669"/>
    <property type="project" value="TreeGrafter"/>
</dbReference>
<dbReference type="PANTHER" id="PTHR24030">
    <property type="entry name" value="PROTEIN CMSS1"/>
    <property type="match status" value="1"/>
</dbReference>
<dbReference type="RefSeq" id="XP_029321586.1">
    <property type="nucleotide sequence ID" value="XM_029465726.1"/>
</dbReference>
<dbReference type="GeneID" id="40383904"/>